<accession>A0A238FDT4</accession>
<keyword evidence="2" id="KW-1185">Reference proteome</keyword>
<evidence type="ECO:0000313" key="1">
    <source>
        <dbReference type="EMBL" id="SCV71347.1"/>
    </source>
</evidence>
<proteinExistence type="predicted"/>
<dbReference type="AlphaFoldDB" id="A0A238FDT4"/>
<name>A0A238FDT4_9BASI</name>
<gene>
    <name evidence="1" type="ORF">BQ2448_2935</name>
</gene>
<reference evidence="2" key="1">
    <citation type="submission" date="2016-09" db="EMBL/GenBank/DDBJ databases">
        <authorList>
            <person name="Jeantristanb JTB J.-T."/>
            <person name="Ricardo R."/>
        </authorList>
    </citation>
    <scope>NUCLEOTIDE SEQUENCE [LARGE SCALE GENOMIC DNA]</scope>
</reference>
<evidence type="ECO:0000313" key="2">
    <source>
        <dbReference type="Proteomes" id="UP000198372"/>
    </source>
</evidence>
<organism evidence="1 2">
    <name type="scientific">Microbotryum intermedium</name>
    <dbReference type="NCBI Taxonomy" id="269621"/>
    <lineage>
        <taxon>Eukaryota</taxon>
        <taxon>Fungi</taxon>
        <taxon>Dikarya</taxon>
        <taxon>Basidiomycota</taxon>
        <taxon>Pucciniomycotina</taxon>
        <taxon>Microbotryomycetes</taxon>
        <taxon>Microbotryales</taxon>
        <taxon>Microbotryaceae</taxon>
        <taxon>Microbotryum</taxon>
    </lineage>
</organism>
<sequence>MGCIGLECMAHSQDGQGCCTDPWAVACSDPSTSIECTLGHTLVGTTCLAGAYCSSTNTVLSDDGVGCCMDANAASCSNMITPTSCAENYELEGSGIYRCVFNEGSSLGSQNLLET</sequence>
<protein>
    <submittedName>
        <fullName evidence="1">BQ2448_2935 protein</fullName>
    </submittedName>
</protein>
<dbReference type="EMBL" id="FMSP01000007">
    <property type="protein sequence ID" value="SCV71347.1"/>
    <property type="molecule type" value="Genomic_DNA"/>
</dbReference>
<dbReference type="Proteomes" id="UP000198372">
    <property type="component" value="Unassembled WGS sequence"/>
</dbReference>